<dbReference type="PANTHER" id="PTHR23506:SF23">
    <property type="entry name" value="GH10249P"/>
    <property type="match status" value="1"/>
</dbReference>
<evidence type="ECO:0000313" key="9">
    <source>
        <dbReference type="EMBL" id="CEM09980.1"/>
    </source>
</evidence>
<dbReference type="PANTHER" id="PTHR23506">
    <property type="entry name" value="GH10249P"/>
    <property type="match status" value="1"/>
</dbReference>
<keyword evidence="3 7" id="KW-0812">Transmembrane</keyword>
<feature type="transmembrane region" description="Helical" evidence="7">
    <location>
        <begin position="374"/>
        <end position="397"/>
    </location>
</feature>
<dbReference type="InterPro" id="IPR050930">
    <property type="entry name" value="MFS_Vesicular_Transporter"/>
</dbReference>
<evidence type="ECO:0000256" key="3">
    <source>
        <dbReference type="ARBA" id="ARBA00022692"/>
    </source>
</evidence>
<evidence type="ECO:0000259" key="8">
    <source>
        <dbReference type="PROSITE" id="PS50850"/>
    </source>
</evidence>
<comment type="subcellular location">
    <subcellularLocation>
        <location evidence="1">Membrane</location>
        <topology evidence="1">Multi-pass membrane protein</topology>
    </subcellularLocation>
</comment>
<feature type="transmembrane region" description="Helical" evidence="7">
    <location>
        <begin position="312"/>
        <end position="330"/>
    </location>
</feature>
<feature type="transmembrane region" description="Helical" evidence="7">
    <location>
        <begin position="103"/>
        <end position="124"/>
    </location>
</feature>
<feature type="region of interest" description="Disordered" evidence="6">
    <location>
        <begin position="471"/>
        <end position="492"/>
    </location>
</feature>
<keyword evidence="2" id="KW-0813">Transport</keyword>
<feature type="domain" description="Major facilitator superfamily (MFS) profile" evidence="8">
    <location>
        <begin position="26"/>
        <end position="430"/>
    </location>
</feature>
<proteinExistence type="predicted"/>
<dbReference type="SUPFAM" id="SSF103473">
    <property type="entry name" value="MFS general substrate transporter"/>
    <property type="match status" value="1"/>
</dbReference>
<gene>
    <name evidence="9" type="ORF">Vbra_8959</name>
</gene>
<evidence type="ECO:0000256" key="2">
    <source>
        <dbReference type="ARBA" id="ARBA00022448"/>
    </source>
</evidence>
<dbReference type="PROSITE" id="PS50850">
    <property type="entry name" value="MFS"/>
    <property type="match status" value="1"/>
</dbReference>
<dbReference type="GO" id="GO:0016020">
    <property type="term" value="C:membrane"/>
    <property type="evidence" value="ECO:0007669"/>
    <property type="project" value="UniProtKB-SubCell"/>
</dbReference>
<feature type="transmembrane region" description="Helical" evidence="7">
    <location>
        <begin position="58"/>
        <end position="82"/>
    </location>
</feature>
<dbReference type="InterPro" id="IPR011701">
    <property type="entry name" value="MFS"/>
</dbReference>
<evidence type="ECO:0000256" key="7">
    <source>
        <dbReference type="SAM" id="Phobius"/>
    </source>
</evidence>
<sequence length="492" mass="54153">MRAFSLGCKQTPQIAMEAQWVVCLVLSLCLFTDDFVYSFPLTFLPQQLEILNYSSTEIAIVVGAFAWANQIAFIMVTVHLFIQAATAGSPEPPQLKYMKQMRLVMWSTMAHYVSLLVCAMFPAYNVILVGRMVQGFVSPFISVYSITLAAQIFPSGSQRGLAIAIVMSGNTGGDLVGRFLGGYMFSFGSYLLTYVAAAAIAAFNVWCLFFAALCWAPEQFYMVAETSKCPKSSWRVASWLLSDPIVWNLCGVVLVATTVKTTAEIVLPLYMQNEMAAKETLVSLLAGLLAVSFVVSSMFLGWLLERVSARPMIFWSFFLMAFAVPLQIWWPKTLYIALFLVLYGVSLGGTLSPSCTAITAYAEHHDRLRNIPEDLIVAVYHDFWALGLVLGAALAGIPGEFDSGGQQRMLVGCGVGLALFGFLYYGTTTKLDFLKTIERGVILGPTPPNIRRRYFAYRRGSAPSQVFTQSSMAASGERQALQPAIEGRRGRQ</sequence>
<dbReference type="GO" id="GO:0022857">
    <property type="term" value="F:transmembrane transporter activity"/>
    <property type="evidence" value="ECO:0007669"/>
    <property type="project" value="InterPro"/>
</dbReference>
<evidence type="ECO:0000256" key="1">
    <source>
        <dbReference type="ARBA" id="ARBA00004141"/>
    </source>
</evidence>
<dbReference type="Gene3D" id="1.20.1250.20">
    <property type="entry name" value="MFS general substrate transporter like domains"/>
    <property type="match status" value="2"/>
</dbReference>
<feature type="transmembrane region" description="Helical" evidence="7">
    <location>
        <begin position="191"/>
        <end position="215"/>
    </location>
</feature>
<keyword evidence="10" id="KW-1185">Reference proteome</keyword>
<feature type="transmembrane region" description="Helical" evidence="7">
    <location>
        <begin position="336"/>
        <end position="362"/>
    </location>
</feature>
<dbReference type="InterPro" id="IPR020846">
    <property type="entry name" value="MFS_dom"/>
</dbReference>
<dbReference type="AlphaFoldDB" id="A0A0G4FAH0"/>
<dbReference type="InParanoid" id="A0A0G4FAH0"/>
<keyword evidence="4 7" id="KW-1133">Transmembrane helix</keyword>
<evidence type="ECO:0000256" key="6">
    <source>
        <dbReference type="SAM" id="MobiDB-lite"/>
    </source>
</evidence>
<organism evidence="9 10">
    <name type="scientific">Vitrella brassicaformis (strain CCMP3155)</name>
    <dbReference type="NCBI Taxonomy" id="1169540"/>
    <lineage>
        <taxon>Eukaryota</taxon>
        <taxon>Sar</taxon>
        <taxon>Alveolata</taxon>
        <taxon>Colpodellida</taxon>
        <taxon>Vitrellaceae</taxon>
        <taxon>Vitrella</taxon>
    </lineage>
</organism>
<accession>A0A0G4FAH0</accession>
<keyword evidence="5 7" id="KW-0472">Membrane</keyword>
<dbReference type="VEuPathDB" id="CryptoDB:Vbra_8959"/>
<feature type="transmembrane region" description="Helical" evidence="7">
    <location>
        <begin position="280"/>
        <end position="300"/>
    </location>
</feature>
<protein>
    <recommendedName>
        <fullName evidence="8">Major facilitator superfamily (MFS) profile domain-containing protein</fullName>
    </recommendedName>
</protein>
<reference evidence="9 10" key="1">
    <citation type="submission" date="2014-11" db="EMBL/GenBank/DDBJ databases">
        <authorList>
            <person name="Zhu J."/>
            <person name="Qi W."/>
            <person name="Song R."/>
        </authorList>
    </citation>
    <scope>NUCLEOTIDE SEQUENCE [LARGE SCALE GENOMIC DNA]</scope>
</reference>
<name>A0A0G4FAH0_VITBC</name>
<dbReference type="Proteomes" id="UP000041254">
    <property type="component" value="Unassembled WGS sequence"/>
</dbReference>
<feature type="transmembrane region" description="Helical" evidence="7">
    <location>
        <begin position="20"/>
        <end position="38"/>
    </location>
</feature>
<evidence type="ECO:0000256" key="4">
    <source>
        <dbReference type="ARBA" id="ARBA00022989"/>
    </source>
</evidence>
<dbReference type="EMBL" id="CDMY01000398">
    <property type="protein sequence ID" value="CEM09980.1"/>
    <property type="molecule type" value="Genomic_DNA"/>
</dbReference>
<dbReference type="InterPro" id="IPR036259">
    <property type="entry name" value="MFS_trans_sf"/>
</dbReference>
<dbReference type="Pfam" id="PF07690">
    <property type="entry name" value="MFS_1"/>
    <property type="match status" value="1"/>
</dbReference>
<evidence type="ECO:0000313" key="10">
    <source>
        <dbReference type="Proteomes" id="UP000041254"/>
    </source>
</evidence>
<evidence type="ECO:0000256" key="5">
    <source>
        <dbReference type="ARBA" id="ARBA00023136"/>
    </source>
</evidence>
<feature type="transmembrane region" description="Helical" evidence="7">
    <location>
        <begin position="409"/>
        <end position="426"/>
    </location>
</feature>
<feature type="transmembrane region" description="Helical" evidence="7">
    <location>
        <begin position="236"/>
        <end position="260"/>
    </location>
</feature>
<dbReference type="STRING" id="1169540.A0A0G4FAH0"/>